<dbReference type="SUPFAM" id="SSF55811">
    <property type="entry name" value="Nudix"/>
    <property type="match status" value="1"/>
</dbReference>
<dbReference type="InterPro" id="IPR015797">
    <property type="entry name" value="NUDIX_hydrolase-like_dom_sf"/>
</dbReference>
<name>W7LU89_GIBM7</name>
<dbReference type="RefSeq" id="XP_018742318.1">
    <property type="nucleotide sequence ID" value="XM_018903556.1"/>
</dbReference>
<dbReference type="InterPro" id="IPR000086">
    <property type="entry name" value="NUDIX_hydrolase_dom"/>
</dbReference>
<accession>W7LU89</accession>
<evidence type="ECO:0000313" key="3">
    <source>
        <dbReference type="Proteomes" id="UP000009096"/>
    </source>
</evidence>
<dbReference type="CDD" id="cd02883">
    <property type="entry name" value="NUDIX_Hydrolase"/>
    <property type="match status" value="1"/>
</dbReference>
<sequence length="145" mass="15846">MHQLFDIGYLNYKPGSSVADFTISKQTFLTSRPEVSFGYIASSSLVLDATATSEHHILLLKRAETDDSVGKWEPTGGACDNCDKGILSAAARELHKEAGLDAKWIGSPVNKHHFFTLNNGKRVCQYNFPVRVDMSNQASSEAIPG</sequence>
<dbReference type="Gene3D" id="3.90.79.10">
    <property type="entry name" value="Nucleoside Triphosphate Pyrophosphohydrolase"/>
    <property type="match status" value="1"/>
</dbReference>
<evidence type="ECO:0000259" key="1">
    <source>
        <dbReference type="Pfam" id="PF00293"/>
    </source>
</evidence>
<dbReference type="EMBL" id="CM000578">
    <property type="protein sequence ID" value="EWG36127.1"/>
    <property type="molecule type" value="Genomic_DNA"/>
</dbReference>
<dbReference type="VEuPathDB" id="FungiDB:FVEG_14624"/>
<dbReference type="AlphaFoldDB" id="W7LU89"/>
<keyword evidence="3" id="KW-1185">Reference proteome</keyword>
<evidence type="ECO:0000313" key="2">
    <source>
        <dbReference type="EMBL" id="EWG36127.1"/>
    </source>
</evidence>
<dbReference type="GeneID" id="30071500"/>
<dbReference type="EMBL" id="DS022242">
    <property type="protein sequence ID" value="EWG36127.1"/>
    <property type="molecule type" value="Genomic_DNA"/>
</dbReference>
<proteinExistence type="predicted"/>
<protein>
    <recommendedName>
        <fullName evidence="1">Nudix hydrolase domain-containing protein</fullName>
    </recommendedName>
</protein>
<reference evidence="2 3" key="1">
    <citation type="journal article" date="2010" name="Nature">
        <title>Comparative genomics reveals mobile pathogenicity chromosomes in Fusarium.</title>
        <authorList>
            <person name="Ma L.J."/>
            <person name="van der Does H.C."/>
            <person name="Borkovich K.A."/>
            <person name="Coleman J.J."/>
            <person name="Daboussi M.J."/>
            <person name="Di Pietro A."/>
            <person name="Dufresne M."/>
            <person name="Freitag M."/>
            <person name="Grabherr M."/>
            <person name="Henrissat B."/>
            <person name="Houterman P.M."/>
            <person name="Kang S."/>
            <person name="Shim W.B."/>
            <person name="Woloshuk C."/>
            <person name="Xie X."/>
            <person name="Xu J.R."/>
            <person name="Antoniw J."/>
            <person name="Baker S.E."/>
            <person name="Bluhm B.H."/>
            <person name="Breakspear A."/>
            <person name="Brown D.W."/>
            <person name="Butchko R.A."/>
            <person name="Chapman S."/>
            <person name="Coulson R."/>
            <person name="Coutinho P.M."/>
            <person name="Danchin E.G."/>
            <person name="Diener A."/>
            <person name="Gale L.R."/>
            <person name="Gardiner D.M."/>
            <person name="Goff S."/>
            <person name="Hammond-Kosack K.E."/>
            <person name="Hilburn K."/>
            <person name="Hua-Van A."/>
            <person name="Jonkers W."/>
            <person name="Kazan K."/>
            <person name="Kodira C.D."/>
            <person name="Koehrsen M."/>
            <person name="Kumar L."/>
            <person name="Lee Y.H."/>
            <person name="Li L."/>
            <person name="Manners J.M."/>
            <person name="Miranda-Saavedra D."/>
            <person name="Mukherjee M."/>
            <person name="Park G."/>
            <person name="Park J."/>
            <person name="Park S.Y."/>
            <person name="Proctor R.H."/>
            <person name="Regev A."/>
            <person name="Ruiz-Roldan M.C."/>
            <person name="Sain D."/>
            <person name="Sakthikumar S."/>
            <person name="Sykes S."/>
            <person name="Schwartz D.C."/>
            <person name="Turgeon B.G."/>
            <person name="Wapinski I."/>
            <person name="Yoder O."/>
            <person name="Young S."/>
            <person name="Zeng Q."/>
            <person name="Zhou S."/>
            <person name="Galagan J."/>
            <person name="Cuomo C.A."/>
            <person name="Kistler H.C."/>
            <person name="Rep M."/>
        </authorList>
    </citation>
    <scope>NUCLEOTIDE SEQUENCE [LARGE SCALE GENOMIC DNA]</scope>
    <source>
        <strain evidence="3">M3125 / FGSC 7600</strain>
    </source>
</reference>
<dbReference type="KEGG" id="fvr:FVEG_14624"/>
<feature type="domain" description="Nudix hydrolase" evidence="1">
    <location>
        <begin position="54"/>
        <end position="136"/>
    </location>
</feature>
<dbReference type="OrthoDB" id="276276at2759"/>
<dbReference type="Pfam" id="PF00293">
    <property type="entry name" value="NUDIX"/>
    <property type="match status" value="1"/>
</dbReference>
<organism evidence="2 3">
    <name type="scientific">Gibberella moniliformis (strain M3125 / FGSC 7600)</name>
    <name type="common">Maize ear and stalk rot fungus</name>
    <name type="synonym">Fusarium verticillioides</name>
    <dbReference type="NCBI Taxonomy" id="334819"/>
    <lineage>
        <taxon>Eukaryota</taxon>
        <taxon>Fungi</taxon>
        <taxon>Dikarya</taxon>
        <taxon>Ascomycota</taxon>
        <taxon>Pezizomycotina</taxon>
        <taxon>Sordariomycetes</taxon>
        <taxon>Hypocreomycetidae</taxon>
        <taxon>Hypocreales</taxon>
        <taxon>Nectriaceae</taxon>
        <taxon>Fusarium</taxon>
        <taxon>Fusarium fujikuroi species complex</taxon>
    </lineage>
</organism>
<gene>
    <name evidence="2" type="ORF">FVEG_14624</name>
</gene>
<dbReference type="Proteomes" id="UP000009096">
    <property type="component" value="Chromosome 1"/>
</dbReference>